<name>A0A0H3K0C9_STAAM</name>
<evidence type="ECO:0000313" key="2">
    <source>
        <dbReference type="Proteomes" id="UP000002481"/>
    </source>
</evidence>
<dbReference type="SMART" id="SM00794">
    <property type="entry name" value="AgrD"/>
    <property type="match status" value="1"/>
</dbReference>
<evidence type="ECO:0000313" key="1">
    <source>
        <dbReference type="EMBL" id="BAB58199.1"/>
    </source>
</evidence>
<dbReference type="NCBIfam" id="TIGR04223">
    <property type="entry name" value="quorum_AgrD"/>
    <property type="match status" value="1"/>
</dbReference>
<gene>
    <name evidence="1" type="primary">agrD</name>
    <name evidence="1" type="ordered locus">SAV2037</name>
</gene>
<dbReference type="AlphaFoldDB" id="A0A0H3K0C9"/>
<organism evidence="1 2">
    <name type="scientific">Staphylococcus aureus (strain Mu50 / ATCC 700699)</name>
    <dbReference type="NCBI Taxonomy" id="158878"/>
    <lineage>
        <taxon>Bacteria</taxon>
        <taxon>Bacillati</taxon>
        <taxon>Bacillota</taxon>
        <taxon>Bacilli</taxon>
        <taxon>Bacillales</taxon>
        <taxon>Staphylococcaceae</taxon>
        <taxon>Staphylococcus</taxon>
    </lineage>
</organism>
<dbReference type="KEGG" id="sav:SAV2037"/>
<dbReference type="Proteomes" id="UP000002481">
    <property type="component" value="Chromosome"/>
</dbReference>
<dbReference type="RefSeq" id="WP_001094921.1">
    <property type="nucleotide sequence ID" value="NC_002758.2"/>
</dbReference>
<dbReference type="EMBL" id="BA000017">
    <property type="protein sequence ID" value="BAB58199.1"/>
    <property type="molecule type" value="Genomic_DNA"/>
</dbReference>
<dbReference type="Pfam" id="PF05931">
    <property type="entry name" value="AgrD"/>
    <property type="match status" value="1"/>
</dbReference>
<dbReference type="InterPro" id="IPR009229">
    <property type="entry name" value="AgrD"/>
</dbReference>
<protein>
    <submittedName>
        <fullName evidence="1">AgrD protein</fullName>
    </submittedName>
</protein>
<dbReference type="HOGENOM" id="CLU_216939_0_0_9"/>
<proteinExistence type="predicted"/>
<accession>A0A0H3K0C9</accession>
<reference evidence="1 2" key="1">
    <citation type="journal article" date="2001" name="Lancet">
        <title>Whole genome sequencing of meticillin-resistant Staphylococcus aureus.</title>
        <authorList>
            <person name="Kuroda M."/>
            <person name="Ohta T."/>
            <person name="Uchiyama I."/>
            <person name="Baba T."/>
            <person name="Yuzawa H."/>
            <person name="Kobayashi I."/>
            <person name="Cui L."/>
            <person name="Oguchi A."/>
            <person name="Aoki K."/>
            <person name="Nagai Y."/>
            <person name="Lian J."/>
            <person name="Ito T."/>
            <person name="Kanamori M."/>
            <person name="Matsumaru H."/>
            <person name="Maruyama A."/>
            <person name="Murakami H."/>
            <person name="Hosoyama A."/>
            <person name="Mizutani-Ui Y."/>
            <person name="Takahashi N.K."/>
            <person name="Sawano T."/>
            <person name="Inoue R."/>
            <person name="Kaito C."/>
            <person name="Sekimizu K."/>
            <person name="Hirakawa H."/>
            <person name="Kuhara S."/>
            <person name="Goto S."/>
            <person name="Yabuzaki J."/>
            <person name="Kanehisa M."/>
            <person name="Yamashita A."/>
            <person name="Oshima K."/>
            <person name="Furuya K."/>
            <person name="Yoshino C."/>
            <person name="Shiba T."/>
            <person name="Hattori M."/>
            <person name="Ogasawara N."/>
            <person name="Hayashi H."/>
            <person name="Hiramatsu K."/>
        </authorList>
    </citation>
    <scope>NUCLEOTIDE SEQUENCE [LARGE SCALE GENOMIC DNA]</scope>
    <source>
        <strain evidence="2">Mu50 / ATCC 700699</strain>
    </source>
</reference>
<sequence>MNTLVNMFFDFIIKLAKAIGIVGGVNACSSLFDEPKVPAELTNLYDK</sequence>